<keyword evidence="2" id="KW-1185">Reference proteome</keyword>
<sequence length="276" mass="29296">MQIHDLTLGATAEALSKIANLRVGNASPRHGQPADHNPNCGSGRDRGLYCLRRGDGEMAECRVVGSDARVRYWLPHCRIAHASRATAAWVPAAGNYATCSWGVRAEYIRRQADIRCSEIGVRRLGRRGPRGVAGSLATPREAAAAVVDPTCIRVCCGRGIGDDITQQDKSCVAIVEFTWCCILVRARSSSIWMDCSAGGERGRVACNGLGSACCAGVGDHRPCGQIEPETVVVEYSEMTSDPGSKFEGDASLHKLNSEKIRAVVGVRAGSDSSPAG</sequence>
<evidence type="ECO:0000313" key="1">
    <source>
        <dbReference type="EMBL" id="KAJ7689169.1"/>
    </source>
</evidence>
<evidence type="ECO:0000313" key="2">
    <source>
        <dbReference type="Proteomes" id="UP001221757"/>
    </source>
</evidence>
<dbReference type="AlphaFoldDB" id="A0AAD7DE45"/>
<protein>
    <submittedName>
        <fullName evidence="1">Uncharacterized protein</fullName>
    </submittedName>
</protein>
<gene>
    <name evidence="1" type="ORF">B0H17DRAFT_1296276</name>
</gene>
<proteinExistence type="predicted"/>
<accession>A0AAD7DE45</accession>
<reference evidence="1" key="1">
    <citation type="submission" date="2023-03" db="EMBL/GenBank/DDBJ databases">
        <title>Massive genome expansion in bonnet fungi (Mycena s.s.) driven by repeated elements and novel gene families across ecological guilds.</title>
        <authorList>
            <consortium name="Lawrence Berkeley National Laboratory"/>
            <person name="Harder C.B."/>
            <person name="Miyauchi S."/>
            <person name="Viragh M."/>
            <person name="Kuo A."/>
            <person name="Thoen E."/>
            <person name="Andreopoulos B."/>
            <person name="Lu D."/>
            <person name="Skrede I."/>
            <person name="Drula E."/>
            <person name="Henrissat B."/>
            <person name="Morin E."/>
            <person name="Kohler A."/>
            <person name="Barry K."/>
            <person name="LaButti K."/>
            <person name="Morin E."/>
            <person name="Salamov A."/>
            <person name="Lipzen A."/>
            <person name="Mereny Z."/>
            <person name="Hegedus B."/>
            <person name="Baldrian P."/>
            <person name="Stursova M."/>
            <person name="Weitz H."/>
            <person name="Taylor A."/>
            <person name="Grigoriev I.V."/>
            <person name="Nagy L.G."/>
            <person name="Martin F."/>
            <person name="Kauserud H."/>
        </authorList>
    </citation>
    <scope>NUCLEOTIDE SEQUENCE</scope>
    <source>
        <strain evidence="1">CBHHK067</strain>
    </source>
</reference>
<dbReference type="EMBL" id="JARKIE010000074">
    <property type="protein sequence ID" value="KAJ7689169.1"/>
    <property type="molecule type" value="Genomic_DNA"/>
</dbReference>
<comment type="caution">
    <text evidence="1">The sequence shown here is derived from an EMBL/GenBank/DDBJ whole genome shotgun (WGS) entry which is preliminary data.</text>
</comment>
<organism evidence="1 2">
    <name type="scientific">Mycena rosella</name>
    <name type="common">Pink bonnet</name>
    <name type="synonym">Agaricus rosellus</name>
    <dbReference type="NCBI Taxonomy" id="1033263"/>
    <lineage>
        <taxon>Eukaryota</taxon>
        <taxon>Fungi</taxon>
        <taxon>Dikarya</taxon>
        <taxon>Basidiomycota</taxon>
        <taxon>Agaricomycotina</taxon>
        <taxon>Agaricomycetes</taxon>
        <taxon>Agaricomycetidae</taxon>
        <taxon>Agaricales</taxon>
        <taxon>Marasmiineae</taxon>
        <taxon>Mycenaceae</taxon>
        <taxon>Mycena</taxon>
    </lineage>
</organism>
<name>A0AAD7DE45_MYCRO</name>
<dbReference type="Proteomes" id="UP001221757">
    <property type="component" value="Unassembled WGS sequence"/>
</dbReference>